<sequence length="87" mass="9562">MMRVLSSSPQGSGSSESSEPKHNFVAVTQLEDEQAIRSVEFHPSGKFYAVGSNTKGAQDMRLPELQRYQGGPGAERTYRIIQEAETS</sequence>
<evidence type="ECO:0000256" key="1">
    <source>
        <dbReference type="SAM" id="MobiDB-lite"/>
    </source>
</evidence>
<proteinExistence type="predicted"/>
<evidence type="ECO:0000313" key="2">
    <source>
        <dbReference type="EMBL" id="GIY80044.1"/>
    </source>
</evidence>
<dbReference type="Proteomes" id="UP001054945">
    <property type="component" value="Unassembled WGS sequence"/>
</dbReference>
<dbReference type="EMBL" id="BPLR01015955">
    <property type="protein sequence ID" value="GIY80044.1"/>
    <property type="molecule type" value="Genomic_DNA"/>
</dbReference>
<comment type="caution">
    <text evidence="2">The sequence shown here is derived from an EMBL/GenBank/DDBJ whole genome shotgun (WGS) entry which is preliminary data.</text>
</comment>
<dbReference type="AlphaFoldDB" id="A0AAV4WDZ8"/>
<reference evidence="2 3" key="1">
    <citation type="submission" date="2021-06" db="EMBL/GenBank/DDBJ databases">
        <title>Caerostris extrusa draft genome.</title>
        <authorList>
            <person name="Kono N."/>
            <person name="Arakawa K."/>
        </authorList>
    </citation>
    <scope>NUCLEOTIDE SEQUENCE [LARGE SCALE GENOMIC DNA]</scope>
</reference>
<dbReference type="InterPro" id="IPR040067">
    <property type="entry name" value="WDR47"/>
</dbReference>
<evidence type="ECO:0000313" key="3">
    <source>
        <dbReference type="Proteomes" id="UP001054945"/>
    </source>
</evidence>
<feature type="region of interest" description="Disordered" evidence="1">
    <location>
        <begin position="1"/>
        <end position="23"/>
    </location>
</feature>
<dbReference type="PANTHER" id="PTHR19863">
    <property type="entry name" value="NEMITIN (NEURONAL ENRICHED MAP INTERACTING PROTEIN) HOMOLOG"/>
    <property type="match status" value="1"/>
</dbReference>
<feature type="compositionally biased region" description="Low complexity" evidence="1">
    <location>
        <begin position="1"/>
        <end position="17"/>
    </location>
</feature>
<accession>A0AAV4WDZ8</accession>
<organism evidence="2 3">
    <name type="scientific">Caerostris extrusa</name>
    <name type="common">Bark spider</name>
    <name type="synonym">Caerostris bankana</name>
    <dbReference type="NCBI Taxonomy" id="172846"/>
    <lineage>
        <taxon>Eukaryota</taxon>
        <taxon>Metazoa</taxon>
        <taxon>Ecdysozoa</taxon>
        <taxon>Arthropoda</taxon>
        <taxon>Chelicerata</taxon>
        <taxon>Arachnida</taxon>
        <taxon>Araneae</taxon>
        <taxon>Araneomorphae</taxon>
        <taxon>Entelegynae</taxon>
        <taxon>Araneoidea</taxon>
        <taxon>Araneidae</taxon>
        <taxon>Caerostris</taxon>
    </lineage>
</organism>
<protein>
    <submittedName>
        <fullName evidence="2">WD repeat-containing protein 47</fullName>
    </submittedName>
</protein>
<gene>
    <name evidence="2" type="primary">Wdr47_0</name>
    <name evidence="2" type="ORF">CEXT_43791</name>
</gene>
<keyword evidence="3" id="KW-1185">Reference proteome</keyword>
<dbReference type="PANTHER" id="PTHR19863:SF5">
    <property type="entry name" value="WD REPEAT-CONTAINING PROTEIN 47"/>
    <property type="match status" value="1"/>
</dbReference>
<name>A0AAV4WDZ8_CAEEX</name>